<keyword evidence="11" id="KW-1133">Transmembrane helix</keyword>
<name>A0A1Z5HRD5_9FIRM</name>
<gene>
    <name evidence="13" type="ORF">KKC1_12520</name>
</gene>
<dbReference type="GO" id="GO:0008654">
    <property type="term" value="P:phospholipid biosynthetic process"/>
    <property type="evidence" value="ECO:0007669"/>
    <property type="project" value="InterPro"/>
</dbReference>
<comment type="catalytic activity">
    <reaction evidence="1">
        <text>1D-myo-inositol 3-phosphate + CTP + H(+) = CDP-1L-myo-inositol + diphosphate</text>
        <dbReference type="Rhea" id="RHEA:30647"/>
        <dbReference type="ChEBI" id="CHEBI:15378"/>
        <dbReference type="ChEBI" id="CHEBI:33019"/>
        <dbReference type="ChEBI" id="CHEBI:37563"/>
        <dbReference type="ChEBI" id="CHEBI:58401"/>
        <dbReference type="ChEBI" id="CHEBI:62573"/>
        <dbReference type="EC" id="2.7.7.74"/>
    </reaction>
</comment>
<comment type="catalytic activity">
    <reaction evidence="9">
        <text>CDP-1L-myo-inositol + 1D-myo-inositol 3-phosphate = bis(1L-myo-inositol) 3,1'-phosphate 1-phosphate + CMP + H(+)</text>
        <dbReference type="Rhea" id="RHEA:31327"/>
        <dbReference type="ChEBI" id="CHEBI:15378"/>
        <dbReference type="ChEBI" id="CHEBI:58401"/>
        <dbReference type="ChEBI" id="CHEBI:60377"/>
        <dbReference type="ChEBI" id="CHEBI:62573"/>
        <dbReference type="ChEBI" id="CHEBI:62576"/>
        <dbReference type="EC" id="2.7.8.34"/>
    </reaction>
</comment>
<dbReference type="GO" id="GO:0016020">
    <property type="term" value="C:membrane"/>
    <property type="evidence" value="ECO:0007669"/>
    <property type="project" value="InterPro"/>
</dbReference>
<dbReference type="RefSeq" id="WP_088553515.1">
    <property type="nucleotide sequence ID" value="NZ_BDGJ01000051.1"/>
</dbReference>
<dbReference type="Proteomes" id="UP000197032">
    <property type="component" value="Unassembled WGS sequence"/>
</dbReference>
<evidence type="ECO:0000256" key="4">
    <source>
        <dbReference type="ARBA" id="ARBA00012504"/>
    </source>
</evidence>
<sequence>MKALVIAAGEGSRLRVSGYHGVKPLYPLLGLSLIERVLLTLREAGIREVVLVIGFRGQEIKDYLGDGSRLGVKIQYIDNPSWSAGNGTSVLAAEKVLQGERSFLLTMADHIVSQEAVERLIKVRPREHEIYVGADFKLDRIADLEEATKILVSDGKITAIGKKLNEFQAVDCGLFHATPALFDALKEAQVQGNSSLSDGIMVMARQGQALVCDIGDTWWIDVDKPDDARLARKVLLMNLPSPRDGLVARYFNRKISVVLSSWLAWTRITPNQVSIFNAVLCFLSAILFATGHFLWAGLTAQIASIIDGIDGELARLKFLKSPFGELLDSVLDRYGDGLILMGMTAGAYLNGSHPLVLVLGSLALLGSPMSMLMKEKFHTATGRRYLPAQEGMWVNLLLANRDGRLLVVMLSGIIRLPVVGLAILAVTPHVLVLIRLKLMKRLLLKNSASLKV</sequence>
<evidence type="ECO:0000256" key="8">
    <source>
        <dbReference type="ARBA" id="ARBA00022695"/>
    </source>
</evidence>
<dbReference type="AlphaFoldDB" id="A0A1Z5HRD5"/>
<comment type="similarity">
    <text evidence="10">Belongs to the CDP-alcohol phosphatidyltransferase class-I family.</text>
</comment>
<dbReference type="InterPro" id="IPR029044">
    <property type="entry name" value="Nucleotide-diphossugar_trans"/>
</dbReference>
<dbReference type="OrthoDB" id="9803871at2"/>
<evidence type="ECO:0000256" key="5">
    <source>
        <dbReference type="ARBA" id="ARBA00013268"/>
    </source>
</evidence>
<dbReference type="Gene3D" id="3.90.550.10">
    <property type="entry name" value="Spore Coat Polysaccharide Biosynthesis Protein SpsA, Chain A"/>
    <property type="match status" value="1"/>
</dbReference>
<evidence type="ECO:0000256" key="7">
    <source>
        <dbReference type="ARBA" id="ARBA00022679"/>
    </source>
</evidence>
<dbReference type="InterPro" id="IPR050065">
    <property type="entry name" value="GlmU-like"/>
</dbReference>
<evidence type="ECO:0000256" key="11">
    <source>
        <dbReference type="SAM" id="Phobius"/>
    </source>
</evidence>
<evidence type="ECO:0000259" key="12">
    <source>
        <dbReference type="Pfam" id="PF12804"/>
    </source>
</evidence>
<protein>
    <recommendedName>
        <fullName evidence="6">Bifunctional IPC transferase and DIPP synthase</fullName>
        <ecNumber evidence="4">2.7.7.74</ecNumber>
        <ecNumber evidence="5">2.7.8.34</ecNumber>
    </recommendedName>
</protein>
<dbReference type="EMBL" id="BDGJ01000051">
    <property type="protein sequence ID" value="GAW92093.1"/>
    <property type="molecule type" value="Genomic_DNA"/>
</dbReference>
<accession>A0A1Z5HRD5</accession>
<evidence type="ECO:0000313" key="13">
    <source>
        <dbReference type="EMBL" id="GAW92093.1"/>
    </source>
</evidence>
<dbReference type="Gene3D" id="1.20.120.1760">
    <property type="match status" value="1"/>
</dbReference>
<evidence type="ECO:0000313" key="14">
    <source>
        <dbReference type="Proteomes" id="UP000197032"/>
    </source>
</evidence>
<dbReference type="InterPro" id="IPR043130">
    <property type="entry name" value="CDP-OH_PTrfase_TM_dom"/>
</dbReference>
<dbReference type="EC" id="2.7.8.34" evidence="5"/>
<dbReference type="InterPro" id="IPR000462">
    <property type="entry name" value="CDP-OH_P_trans"/>
</dbReference>
<dbReference type="PANTHER" id="PTHR43584">
    <property type="entry name" value="NUCLEOTIDYL TRANSFERASE"/>
    <property type="match status" value="1"/>
</dbReference>
<keyword evidence="8" id="KW-0548">Nucleotidyltransferase</keyword>
<evidence type="ECO:0000256" key="9">
    <source>
        <dbReference type="ARBA" id="ARBA00049235"/>
    </source>
</evidence>
<keyword evidence="11" id="KW-0812">Transmembrane</keyword>
<evidence type="ECO:0000256" key="6">
    <source>
        <dbReference type="ARBA" id="ARBA00018322"/>
    </source>
</evidence>
<keyword evidence="7 10" id="KW-0808">Transferase</keyword>
<dbReference type="GO" id="GO:0016780">
    <property type="term" value="F:phosphotransferase activity, for other substituted phosphate groups"/>
    <property type="evidence" value="ECO:0007669"/>
    <property type="project" value="InterPro"/>
</dbReference>
<dbReference type="PROSITE" id="PS00379">
    <property type="entry name" value="CDP_ALCOHOL_P_TRANSF"/>
    <property type="match status" value="1"/>
</dbReference>
<evidence type="ECO:0000256" key="1">
    <source>
        <dbReference type="ARBA" id="ARBA00000729"/>
    </source>
</evidence>
<reference evidence="14" key="1">
    <citation type="journal article" date="2017" name="Appl. Environ. Microbiol.">
        <title>Genomic Analysis of Calderihabitans maritimus KKC1, a Thermophilic, Hydrogenogenic, Carboxydotrophic Bacterium Isolated from Marine Sediment.</title>
        <authorList>
            <person name="Omae K."/>
            <person name="Yoneda Y."/>
            <person name="Fukuyama Y."/>
            <person name="Yoshida T."/>
            <person name="Sako Y."/>
        </authorList>
    </citation>
    <scope>NUCLEOTIDE SEQUENCE [LARGE SCALE GENOMIC DNA]</scope>
    <source>
        <strain evidence="14">KKC1</strain>
    </source>
</reference>
<evidence type="ECO:0000256" key="10">
    <source>
        <dbReference type="RuleBase" id="RU003750"/>
    </source>
</evidence>
<dbReference type="SUPFAM" id="SSF53448">
    <property type="entry name" value="Nucleotide-diphospho-sugar transferases"/>
    <property type="match status" value="1"/>
</dbReference>
<feature type="transmembrane region" description="Helical" evidence="11">
    <location>
        <begin position="405"/>
        <end position="434"/>
    </location>
</feature>
<dbReference type="GO" id="GO:0016779">
    <property type="term" value="F:nucleotidyltransferase activity"/>
    <property type="evidence" value="ECO:0007669"/>
    <property type="project" value="UniProtKB-KW"/>
</dbReference>
<dbReference type="EC" id="2.7.7.74" evidence="4"/>
<evidence type="ECO:0000256" key="2">
    <source>
        <dbReference type="ARBA" id="ARBA00006982"/>
    </source>
</evidence>
<feature type="domain" description="MobA-like NTP transferase" evidence="12">
    <location>
        <begin position="3"/>
        <end position="130"/>
    </location>
</feature>
<keyword evidence="11" id="KW-0472">Membrane</keyword>
<dbReference type="InterPro" id="IPR025877">
    <property type="entry name" value="MobA-like_NTP_Trfase"/>
</dbReference>
<feature type="transmembrane region" description="Helical" evidence="11">
    <location>
        <begin position="275"/>
        <end position="295"/>
    </location>
</feature>
<comment type="caution">
    <text evidence="13">The sequence shown here is derived from an EMBL/GenBank/DDBJ whole genome shotgun (WGS) entry which is preliminary data.</text>
</comment>
<comment type="similarity">
    <text evidence="3">In the N-terminal section; belongs to the MobA family.</text>
</comment>
<dbReference type="InterPro" id="IPR048254">
    <property type="entry name" value="CDP_ALCOHOL_P_TRANSF_CS"/>
</dbReference>
<keyword evidence="14" id="KW-1185">Reference proteome</keyword>
<dbReference type="PANTHER" id="PTHR43584:SF8">
    <property type="entry name" value="N-ACETYLMURAMATE ALPHA-1-PHOSPHATE URIDYLYLTRANSFERASE"/>
    <property type="match status" value="1"/>
</dbReference>
<proteinExistence type="inferred from homology"/>
<dbReference type="Pfam" id="PF01066">
    <property type="entry name" value="CDP-OH_P_transf"/>
    <property type="match status" value="1"/>
</dbReference>
<dbReference type="Pfam" id="PF12804">
    <property type="entry name" value="NTP_transf_3"/>
    <property type="match status" value="1"/>
</dbReference>
<organism evidence="13 14">
    <name type="scientific">Calderihabitans maritimus</name>
    <dbReference type="NCBI Taxonomy" id="1246530"/>
    <lineage>
        <taxon>Bacteria</taxon>
        <taxon>Bacillati</taxon>
        <taxon>Bacillota</taxon>
        <taxon>Clostridia</taxon>
        <taxon>Neomoorellales</taxon>
        <taxon>Calderihabitantaceae</taxon>
        <taxon>Calderihabitans</taxon>
    </lineage>
</organism>
<comment type="similarity">
    <text evidence="2">In the C-terminal section; belongs to the CDP-alcohol phosphatidyltransferase class-I family.</text>
</comment>
<feature type="transmembrane region" description="Helical" evidence="11">
    <location>
        <begin position="347"/>
        <end position="366"/>
    </location>
</feature>
<evidence type="ECO:0000256" key="3">
    <source>
        <dbReference type="ARBA" id="ARBA00007897"/>
    </source>
</evidence>